<accession>A0A8J7QI19</accession>
<evidence type="ECO:0008006" key="3">
    <source>
        <dbReference type="Google" id="ProtNLM"/>
    </source>
</evidence>
<name>A0A8J7QI19_9BACT</name>
<comment type="caution">
    <text evidence="1">The sequence shown here is derived from an EMBL/GenBank/DDBJ whole genome shotgun (WGS) entry which is preliminary data.</text>
</comment>
<dbReference type="RefSeq" id="WP_207862786.1">
    <property type="nucleotide sequence ID" value="NZ_JAFREP010000043.1"/>
</dbReference>
<dbReference type="AlphaFoldDB" id="A0A8J7QI19"/>
<dbReference type="Gene3D" id="3.30.460.40">
    <property type="match status" value="1"/>
</dbReference>
<sequence length="160" mass="17639">MKSPLANFLEILKVLTKHEVDFIVVGGVCGVFHGAPITTFDLDILRATDEANAPKLLGALDELEGRSRLHQKVVKPNHGHLKARGHLLLNTRFGHLDILATIGKGHDYDDLIQQAKTGSLQSISFRLLDLETLIKTKEEVGRPKDLAVLPVLRATLREKG</sequence>
<gene>
    <name evidence="1" type="ORF">J3U88_30390</name>
</gene>
<dbReference type="EMBL" id="JAFREP010000043">
    <property type="protein sequence ID" value="MBO1322815.1"/>
    <property type="molecule type" value="Genomic_DNA"/>
</dbReference>
<organism evidence="1 2">
    <name type="scientific">Acanthopleuribacter pedis</name>
    <dbReference type="NCBI Taxonomy" id="442870"/>
    <lineage>
        <taxon>Bacteria</taxon>
        <taxon>Pseudomonadati</taxon>
        <taxon>Acidobacteriota</taxon>
        <taxon>Holophagae</taxon>
        <taxon>Acanthopleuribacterales</taxon>
        <taxon>Acanthopleuribacteraceae</taxon>
        <taxon>Acanthopleuribacter</taxon>
    </lineage>
</organism>
<keyword evidence="2" id="KW-1185">Reference proteome</keyword>
<proteinExistence type="predicted"/>
<reference evidence="1" key="1">
    <citation type="submission" date="2021-03" db="EMBL/GenBank/DDBJ databases">
        <authorList>
            <person name="Wang G."/>
        </authorList>
    </citation>
    <scope>NUCLEOTIDE SEQUENCE</scope>
    <source>
        <strain evidence="1">KCTC 12899</strain>
    </source>
</reference>
<dbReference type="InterPro" id="IPR043519">
    <property type="entry name" value="NT_sf"/>
</dbReference>
<protein>
    <recommendedName>
        <fullName evidence="3">Nucleotidyltransferase</fullName>
    </recommendedName>
</protein>
<dbReference type="SUPFAM" id="SSF81301">
    <property type="entry name" value="Nucleotidyltransferase"/>
    <property type="match status" value="1"/>
</dbReference>
<evidence type="ECO:0000313" key="1">
    <source>
        <dbReference type="EMBL" id="MBO1322815.1"/>
    </source>
</evidence>
<dbReference type="Proteomes" id="UP000664417">
    <property type="component" value="Unassembled WGS sequence"/>
</dbReference>
<evidence type="ECO:0000313" key="2">
    <source>
        <dbReference type="Proteomes" id="UP000664417"/>
    </source>
</evidence>